<evidence type="ECO:0000256" key="1">
    <source>
        <dbReference type="ARBA" id="ARBA00004496"/>
    </source>
</evidence>
<name>A0A543HZA9_9MICO</name>
<dbReference type="PANTHER" id="PTHR43450">
    <property type="entry name" value="ASPARTYL-TRNA SYNTHETASE"/>
    <property type="match status" value="1"/>
</dbReference>
<dbReference type="EMBL" id="VFPN01000002">
    <property type="protein sequence ID" value="TQM63648.1"/>
    <property type="molecule type" value="Genomic_DNA"/>
</dbReference>
<dbReference type="PRINTS" id="PR01042">
    <property type="entry name" value="TRNASYNTHASP"/>
</dbReference>
<comment type="subunit">
    <text evidence="9">Homodimer.</text>
</comment>
<comment type="similarity">
    <text evidence="2 9">Belongs to the class-II aminoacyl-tRNA synthetase family. Type 2 subfamily.</text>
</comment>
<dbReference type="InterPro" id="IPR002312">
    <property type="entry name" value="Asp/Asn-tRNA-synth_IIb"/>
</dbReference>
<keyword evidence="3 9" id="KW-0963">Cytoplasm</keyword>
<dbReference type="GO" id="GO:0017101">
    <property type="term" value="C:aminoacyl-tRNA synthetase multienzyme complex"/>
    <property type="evidence" value="ECO:0007669"/>
    <property type="project" value="TreeGrafter"/>
</dbReference>
<gene>
    <name evidence="9" type="primary">aspS</name>
    <name evidence="11" type="ORF">FB466_1921</name>
</gene>
<dbReference type="RefSeq" id="WP_141917830.1">
    <property type="nucleotide sequence ID" value="NZ_BAAAYS010000015.1"/>
</dbReference>
<feature type="binding site" evidence="9">
    <location>
        <position position="376"/>
    </location>
    <ligand>
        <name>L-aspartate</name>
        <dbReference type="ChEBI" id="CHEBI:29991"/>
    </ligand>
</feature>
<comment type="subcellular location">
    <subcellularLocation>
        <location evidence="1 9">Cytoplasm</location>
    </subcellularLocation>
</comment>
<evidence type="ECO:0000259" key="10">
    <source>
        <dbReference type="PROSITE" id="PS50862"/>
    </source>
</evidence>
<protein>
    <recommendedName>
        <fullName evidence="9">Aspartate--tRNA ligase</fullName>
        <ecNumber evidence="9">6.1.1.12</ecNumber>
    </recommendedName>
    <alternativeName>
        <fullName evidence="9">Aspartyl-tRNA synthetase</fullName>
        <shortName evidence="9">AspRS</shortName>
    </alternativeName>
</protein>
<feature type="binding site" evidence="9">
    <location>
        <begin position="417"/>
        <end position="420"/>
    </location>
    <ligand>
        <name>ATP</name>
        <dbReference type="ChEBI" id="CHEBI:30616"/>
    </ligand>
</feature>
<evidence type="ECO:0000313" key="12">
    <source>
        <dbReference type="Proteomes" id="UP000318331"/>
    </source>
</evidence>
<comment type="caution">
    <text evidence="11">The sequence shown here is derived from an EMBL/GenBank/DDBJ whole genome shotgun (WGS) entry which is preliminary data.</text>
</comment>
<keyword evidence="8 9" id="KW-0030">Aminoacyl-tRNA synthetase</keyword>
<dbReference type="PANTHER" id="PTHR43450:SF1">
    <property type="entry name" value="ASPARTATE--TRNA LIGASE, CYTOPLASMIC"/>
    <property type="match status" value="1"/>
</dbReference>
<organism evidence="11 12">
    <name type="scientific">Klugiella xanthotipulae</name>
    <dbReference type="NCBI Taxonomy" id="244735"/>
    <lineage>
        <taxon>Bacteria</taxon>
        <taxon>Bacillati</taxon>
        <taxon>Actinomycetota</taxon>
        <taxon>Actinomycetes</taxon>
        <taxon>Micrococcales</taxon>
        <taxon>Microbacteriaceae</taxon>
        <taxon>Klugiella</taxon>
    </lineage>
</organism>
<keyword evidence="12" id="KW-1185">Reference proteome</keyword>
<reference evidence="11 12" key="1">
    <citation type="submission" date="2019-06" db="EMBL/GenBank/DDBJ databases">
        <title>Sequencing the genomes of 1000 actinobacteria strains.</title>
        <authorList>
            <person name="Klenk H.-P."/>
        </authorList>
    </citation>
    <scope>NUCLEOTIDE SEQUENCE [LARGE SCALE GENOMIC DNA]</scope>
    <source>
        <strain evidence="11 12">DSM 18031</strain>
    </source>
</reference>
<dbReference type="EC" id="6.1.1.12" evidence="9"/>
<evidence type="ECO:0000256" key="9">
    <source>
        <dbReference type="HAMAP-Rule" id="MF_02075"/>
    </source>
</evidence>
<dbReference type="NCBIfam" id="NF003483">
    <property type="entry name" value="PRK05159.1"/>
    <property type="match status" value="1"/>
</dbReference>
<dbReference type="GO" id="GO:0005524">
    <property type="term" value="F:ATP binding"/>
    <property type="evidence" value="ECO:0007669"/>
    <property type="project" value="UniProtKB-UniRule"/>
</dbReference>
<dbReference type="NCBIfam" id="TIGR00458">
    <property type="entry name" value="aspS_nondisc"/>
    <property type="match status" value="1"/>
</dbReference>
<evidence type="ECO:0000256" key="6">
    <source>
        <dbReference type="ARBA" id="ARBA00022840"/>
    </source>
</evidence>
<dbReference type="HAMAP" id="MF_02075">
    <property type="entry name" value="Asp_tRNA_synth_type2"/>
    <property type="match status" value="1"/>
</dbReference>
<dbReference type="SUPFAM" id="SSF50249">
    <property type="entry name" value="Nucleic acid-binding proteins"/>
    <property type="match status" value="1"/>
</dbReference>
<dbReference type="CDD" id="cd04100">
    <property type="entry name" value="Asp_Lys_Asn_RS_N"/>
    <property type="match status" value="1"/>
</dbReference>
<dbReference type="Pfam" id="PF00152">
    <property type="entry name" value="tRNA-synt_2"/>
    <property type="match status" value="1"/>
</dbReference>
<dbReference type="FunFam" id="3.30.930.10:FF:000038">
    <property type="entry name" value="Aspartate--tRNA ligase"/>
    <property type="match status" value="1"/>
</dbReference>
<evidence type="ECO:0000256" key="2">
    <source>
        <dbReference type="ARBA" id="ARBA00005312"/>
    </source>
</evidence>
<feature type="binding site" evidence="9">
    <location>
        <position position="176"/>
    </location>
    <ligand>
        <name>L-aspartate</name>
        <dbReference type="ChEBI" id="CHEBI:29991"/>
    </ligand>
</feature>
<keyword evidence="7 9" id="KW-0648">Protein biosynthesis</keyword>
<evidence type="ECO:0000313" key="11">
    <source>
        <dbReference type="EMBL" id="TQM63648.1"/>
    </source>
</evidence>
<dbReference type="PROSITE" id="PS50862">
    <property type="entry name" value="AA_TRNA_LIGASE_II"/>
    <property type="match status" value="1"/>
</dbReference>
<feature type="binding site" evidence="9">
    <location>
        <position position="220"/>
    </location>
    <ligand>
        <name>L-aspartate</name>
        <dbReference type="ChEBI" id="CHEBI:29991"/>
    </ligand>
</feature>
<feature type="region of interest" description="Aspartate" evidence="9">
    <location>
        <begin position="198"/>
        <end position="201"/>
    </location>
</feature>
<evidence type="ECO:0000256" key="3">
    <source>
        <dbReference type="ARBA" id="ARBA00022490"/>
    </source>
</evidence>
<proteinExistence type="inferred from homology"/>
<dbReference type="InterPro" id="IPR004523">
    <property type="entry name" value="Asp-tRNA_synthase_2"/>
</dbReference>
<dbReference type="InterPro" id="IPR006195">
    <property type="entry name" value="aa-tRNA-synth_II"/>
</dbReference>
<dbReference type="InterPro" id="IPR012340">
    <property type="entry name" value="NA-bd_OB-fold"/>
</dbReference>
<keyword evidence="4 9" id="KW-0436">Ligase</keyword>
<keyword evidence="6 9" id="KW-0067">ATP-binding</keyword>
<dbReference type="InterPro" id="IPR004365">
    <property type="entry name" value="NA-bd_OB_tRNA"/>
</dbReference>
<dbReference type="InterPro" id="IPR045864">
    <property type="entry name" value="aa-tRNA-synth_II/BPL/LPL"/>
</dbReference>
<dbReference type="InterPro" id="IPR004364">
    <property type="entry name" value="Aa-tRNA-synt_II"/>
</dbReference>
<evidence type="ECO:0000256" key="5">
    <source>
        <dbReference type="ARBA" id="ARBA00022741"/>
    </source>
</evidence>
<dbReference type="GO" id="GO:0003723">
    <property type="term" value="F:RNA binding"/>
    <property type="evidence" value="ECO:0007669"/>
    <property type="project" value="TreeGrafter"/>
</dbReference>
<dbReference type="Proteomes" id="UP000318331">
    <property type="component" value="Unassembled WGS sequence"/>
</dbReference>
<feature type="binding site" evidence="9">
    <location>
        <position position="372"/>
    </location>
    <ligand>
        <name>L-aspartate</name>
        <dbReference type="ChEBI" id="CHEBI:29991"/>
    </ligand>
</feature>
<dbReference type="Gene3D" id="2.40.50.140">
    <property type="entry name" value="Nucleic acid-binding proteins"/>
    <property type="match status" value="1"/>
</dbReference>
<feature type="domain" description="Aminoacyl-transfer RNA synthetases class-II family profile" evidence="10">
    <location>
        <begin position="143"/>
        <end position="446"/>
    </location>
</feature>
<dbReference type="AlphaFoldDB" id="A0A543HZA9"/>
<feature type="binding site" evidence="9">
    <location>
        <position position="369"/>
    </location>
    <ligand>
        <name>ATP</name>
        <dbReference type="ChEBI" id="CHEBI:30616"/>
    </ligand>
</feature>
<evidence type="ECO:0000256" key="4">
    <source>
        <dbReference type="ARBA" id="ARBA00022598"/>
    </source>
</evidence>
<evidence type="ECO:0000256" key="7">
    <source>
        <dbReference type="ARBA" id="ARBA00022917"/>
    </source>
</evidence>
<dbReference type="Pfam" id="PF01336">
    <property type="entry name" value="tRNA_anti-codon"/>
    <property type="match status" value="1"/>
</dbReference>
<comment type="function">
    <text evidence="9">Catalyzes the attachment of L-aspartate to tRNA(Asp) in a two-step reaction: L-aspartate is first activated by ATP to form Asp-AMP and then transferred to the acceptor end of tRNA(Asp).</text>
</comment>
<dbReference type="OrthoDB" id="9802326at2"/>
<sequence>MTERILIKNLSAREDGPVTVAGWVETVRDQKKVQFIVLRDETGAVQLVNPAVRELTDENAGSAHTLAVTETISGLAHGTFLSITGELKHDERVKLGGLEVKIGSLEVAAEAIPETPITSESSLDKRMDWRFLDLRRPEQNLIFRIQTTFEHALRTYWVENDFIEVHTPKLMASASESRAELFELDYFETKAYLAQSPQFFKQMAQSAGFGKIFEIAPAFRADPSFTSRHSTEFTSVDAEISWVDSHEDVMKLHEELLVAGFTAVKEKHGAAIAELFGIDLEVPTVPFPRIPLAEAKQIVADRGYVIPRADDDMDPEGERQISAYVKEKYGHDFVFLTDYASSIRPFYHRRHEGDPSLTNSYDLIYNGTEISTGAQREHRIDVLIEQARDKGMEPEELEFYLDFFRYGVPPHGGFGMGLARVLMLMLQQQSIREVTYLFRGPTRLLP</sequence>
<dbReference type="GO" id="GO:0006422">
    <property type="term" value="P:aspartyl-tRNA aminoacylation"/>
    <property type="evidence" value="ECO:0007669"/>
    <property type="project" value="UniProtKB-UniRule"/>
</dbReference>
<dbReference type="Gene3D" id="3.30.930.10">
    <property type="entry name" value="Bira Bifunctional Protein, Domain 2"/>
    <property type="match status" value="1"/>
</dbReference>
<keyword evidence="5 9" id="KW-0547">Nucleotide-binding</keyword>
<accession>A0A543HZA9</accession>
<comment type="catalytic activity">
    <reaction evidence="9">
        <text>tRNA(Asp) + L-aspartate + ATP = L-aspartyl-tRNA(Asp) + AMP + diphosphate</text>
        <dbReference type="Rhea" id="RHEA:19649"/>
        <dbReference type="Rhea" id="RHEA-COMP:9660"/>
        <dbReference type="Rhea" id="RHEA-COMP:9678"/>
        <dbReference type="ChEBI" id="CHEBI:29991"/>
        <dbReference type="ChEBI" id="CHEBI:30616"/>
        <dbReference type="ChEBI" id="CHEBI:33019"/>
        <dbReference type="ChEBI" id="CHEBI:78442"/>
        <dbReference type="ChEBI" id="CHEBI:78516"/>
        <dbReference type="ChEBI" id="CHEBI:456215"/>
        <dbReference type="EC" id="6.1.1.12"/>
    </reaction>
</comment>
<evidence type="ECO:0000256" key="8">
    <source>
        <dbReference type="ARBA" id="ARBA00023146"/>
    </source>
</evidence>
<dbReference type="GO" id="GO:0004815">
    <property type="term" value="F:aspartate-tRNA ligase activity"/>
    <property type="evidence" value="ECO:0007669"/>
    <property type="project" value="UniProtKB-UniRule"/>
</dbReference>
<comment type="caution">
    <text evidence="9">Lacks conserved residue(s) required for the propagation of feature annotation.</text>
</comment>
<dbReference type="SUPFAM" id="SSF55681">
    <property type="entry name" value="Class II aaRS and biotin synthetases"/>
    <property type="match status" value="1"/>
</dbReference>
<dbReference type="GO" id="GO:0005829">
    <property type="term" value="C:cytosol"/>
    <property type="evidence" value="ECO:0007669"/>
    <property type="project" value="TreeGrafter"/>
</dbReference>